<dbReference type="PANTHER" id="PTHR11782:SF99">
    <property type="entry name" value="ECTONUCLEOSIDE TRIPHOSPHATE DIPHOSPHOHYDROLASE 6"/>
    <property type="match status" value="1"/>
</dbReference>
<keyword evidence="6" id="KW-1185">Reference proteome</keyword>
<reference evidence="5" key="1">
    <citation type="submission" date="2025-08" db="UniProtKB">
        <authorList>
            <consortium name="Ensembl"/>
        </authorList>
    </citation>
    <scope>IDENTIFICATION</scope>
</reference>
<evidence type="ECO:0000256" key="4">
    <source>
        <dbReference type="SAM" id="Phobius"/>
    </source>
</evidence>
<proteinExistence type="inferred from homology"/>
<feature type="transmembrane region" description="Helical" evidence="4">
    <location>
        <begin position="55"/>
        <end position="76"/>
    </location>
</feature>
<evidence type="ECO:0000256" key="1">
    <source>
        <dbReference type="ARBA" id="ARBA00009283"/>
    </source>
</evidence>
<evidence type="ECO:0008006" key="7">
    <source>
        <dbReference type="Google" id="ProtNLM"/>
    </source>
</evidence>
<dbReference type="Gene3D" id="3.30.420.40">
    <property type="match status" value="1"/>
</dbReference>
<dbReference type="Ensembl" id="ENSNFUT00015020073.1">
    <property type="protein sequence ID" value="ENSNFUP00015019177.1"/>
    <property type="gene ID" value="ENSNFUG00015009241.1"/>
</dbReference>
<dbReference type="PANTHER" id="PTHR11782">
    <property type="entry name" value="ADENOSINE/GUANOSINE DIPHOSPHATASE"/>
    <property type="match status" value="1"/>
</dbReference>
<feature type="region of interest" description="Disordered" evidence="3">
    <location>
        <begin position="79"/>
        <end position="105"/>
    </location>
</feature>
<organism evidence="5 6">
    <name type="scientific">Nothobranchius furzeri</name>
    <name type="common">Turquoise killifish</name>
    <dbReference type="NCBI Taxonomy" id="105023"/>
    <lineage>
        <taxon>Eukaryota</taxon>
        <taxon>Metazoa</taxon>
        <taxon>Chordata</taxon>
        <taxon>Craniata</taxon>
        <taxon>Vertebrata</taxon>
        <taxon>Euteleostomi</taxon>
        <taxon>Actinopterygii</taxon>
        <taxon>Neopterygii</taxon>
        <taxon>Teleostei</taxon>
        <taxon>Neoteleostei</taxon>
        <taxon>Acanthomorphata</taxon>
        <taxon>Ovalentaria</taxon>
        <taxon>Atherinomorphae</taxon>
        <taxon>Cyprinodontiformes</taxon>
        <taxon>Nothobranchiidae</taxon>
        <taxon>Nothobranchius</taxon>
    </lineage>
</organism>
<evidence type="ECO:0000313" key="6">
    <source>
        <dbReference type="Proteomes" id="UP000694548"/>
    </source>
</evidence>
<dbReference type="Pfam" id="PF01150">
    <property type="entry name" value="GDA1_CD39"/>
    <property type="match status" value="1"/>
</dbReference>
<dbReference type="AlphaFoldDB" id="A0A8C6LI86"/>
<dbReference type="GO" id="GO:0005794">
    <property type="term" value="C:Golgi apparatus"/>
    <property type="evidence" value="ECO:0007669"/>
    <property type="project" value="TreeGrafter"/>
</dbReference>
<dbReference type="GeneTree" id="ENSGT01150000286963"/>
<feature type="compositionally biased region" description="Basic residues" evidence="3">
    <location>
        <begin position="79"/>
        <end position="96"/>
    </location>
</feature>
<feature type="compositionally biased region" description="Polar residues" evidence="3">
    <location>
        <begin position="243"/>
        <end position="263"/>
    </location>
</feature>
<keyword evidence="4" id="KW-0472">Membrane</keyword>
<reference evidence="5" key="2">
    <citation type="submission" date="2025-09" db="UniProtKB">
        <authorList>
            <consortium name="Ensembl"/>
        </authorList>
    </citation>
    <scope>IDENTIFICATION</scope>
</reference>
<comment type="similarity">
    <text evidence="1">Belongs to the GDA1/CD39 NTPase family.</text>
</comment>
<sequence>MILNELSANFTPNKLVRSDRFYRRSSTGDNVNTEVRQNAAAGETSRSELYLRCRLAGLFLLGGCVMVYLVFVKHHYSTHSPHSHRPPPHPQPRAHRTKPDGSSSADGDSFQYGVMFDAGSTGTRVHVFRFQLDFFPTEPPKLDHETFRAIKPGLSAYADDPQKCSAGLVELLDMAKSSVPPSMWIKTPVILKATAGLRLLPGQKADQLLDRVRHTHLSTCSFPFCSNKYSFNSDRKAPLHPHYSSNSDWRTPSTPNHCNSDQRTPIPHTALIAIGGPQLPIPKQNDLVLQVGLAQVCPTSRSRSTIRSQDGIGCQEAEMGRSTCLTSR</sequence>
<protein>
    <recommendedName>
        <fullName evidence="7">Ectonucleoside triphosphate diphosphohydrolase 6 (Putative function)</fullName>
    </recommendedName>
</protein>
<name>A0A8C6LI86_NOTFU</name>
<keyword evidence="4" id="KW-0812">Transmembrane</keyword>
<dbReference type="GO" id="GO:0016787">
    <property type="term" value="F:hydrolase activity"/>
    <property type="evidence" value="ECO:0007669"/>
    <property type="project" value="UniProtKB-KW"/>
</dbReference>
<accession>A0A8C6LI86</accession>
<feature type="region of interest" description="Disordered" evidence="3">
    <location>
        <begin position="240"/>
        <end position="264"/>
    </location>
</feature>
<evidence type="ECO:0000256" key="3">
    <source>
        <dbReference type="SAM" id="MobiDB-lite"/>
    </source>
</evidence>
<keyword evidence="4" id="KW-1133">Transmembrane helix</keyword>
<keyword evidence="2" id="KW-0378">Hydrolase</keyword>
<evidence type="ECO:0000256" key="2">
    <source>
        <dbReference type="ARBA" id="ARBA00022801"/>
    </source>
</evidence>
<dbReference type="InterPro" id="IPR000407">
    <property type="entry name" value="GDA1_CD39_NTPase"/>
</dbReference>
<dbReference type="Proteomes" id="UP000694548">
    <property type="component" value="Unassembled WGS sequence"/>
</dbReference>
<evidence type="ECO:0000313" key="5">
    <source>
        <dbReference type="Ensembl" id="ENSNFUP00015019177.1"/>
    </source>
</evidence>